<dbReference type="AlphaFoldDB" id="A0A940DJ35"/>
<protein>
    <submittedName>
        <fullName evidence="1">Uncharacterized protein</fullName>
    </submittedName>
</protein>
<comment type="caution">
    <text evidence="1">The sequence shown here is derived from an EMBL/GenBank/DDBJ whole genome shotgun (WGS) entry which is preliminary data.</text>
</comment>
<sequence length="48" mass="4764">MTVTDVSIFLVGSRMAGGLAAEGAGVSPEWANCDAEGACRATYGGTRG</sequence>
<evidence type="ECO:0000313" key="1">
    <source>
        <dbReference type="EMBL" id="MBO8439463.1"/>
    </source>
</evidence>
<gene>
    <name evidence="1" type="ORF">IAC51_02315</name>
</gene>
<name>A0A940DJ35_9BACT</name>
<proteinExistence type="predicted"/>
<dbReference type="EMBL" id="JADIMV010000044">
    <property type="protein sequence ID" value="MBO8439463.1"/>
    <property type="molecule type" value="Genomic_DNA"/>
</dbReference>
<reference evidence="1" key="1">
    <citation type="submission" date="2020-10" db="EMBL/GenBank/DDBJ databases">
        <authorList>
            <person name="Gilroy R."/>
        </authorList>
    </citation>
    <scope>NUCLEOTIDE SEQUENCE</scope>
    <source>
        <strain evidence="1">3924</strain>
    </source>
</reference>
<evidence type="ECO:0000313" key="2">
    <source>
        <dbReference type="Proteomes" id="UP000712007"/>
    </source>
</evidence>
<dbReference type="Proteomes" id="UP000712007">
    <property type="component" value="Unassembled WGS sequence"/>
</dbReference>
<reference evidence="1" key="2">
    <citation type="journal article" date="2021" name="PeerJ">
        <title>Extensive microbial diversity within the chicken gut microbiome revealed by metagenomics and culture.</title>
        <authorList>
            <person name="Gilroy R."/>
            <person name="Ravi A."/>
            <person name="Getino M."/>
            <person name="Pursley I."/>
            <person name="Horton D.L."/>
            <person name="Alikhan N.F."/>
            <person name="Baker D."/>
            <person name="Gharbi K."/>
            <person name="Hall N."/>
            <person name="Watson M."/>
            <person name="Adriaenssens E.M."/>
            <person name="Foster-Nyarko E."/>
            <person name="Jarju S."/>
            <person name="Secka A."/>
            <person name="Antonio M."/>
            <person name="Oren A."/>
            <person name="Chaudhuri R.R."/>
            <person name="La Ragione R."/>
            <person name="Hildebrand F."/>
            <person name="Pallen M.J."/>
        </authorList>
    </citation>
    <scope>NUCLEOTIDE SEQUENCE</scope>
    <source>
        <strain evidence="1">3924</strain>
    </source>
</reference>
<accession>A0A940DJ35</accession>
<organism evidence="1 2">
    <name type="scientific">Candidatus Aphodosoma intestinipullorum</name>
    <dbReference type="NCBI Taxonomy" id="2840674"/>
    <lineage>
        <taxon>Bacteria</taxon>
        <taxon>Pseudomonadati</taxon>
        <taxon>Bacteroidota</taxon>
        <taxon>Bacteroidia</taxon>
        <taxon>Bacteroidales</taxon>
        <taxon>Candidatus Aphodosoma</taxon>
    </lineage>
</organism>